<reference evidence="3" key="1">
    <citation type="submission" date="2014-01" db="EMBL/GenBank/DDBJ databases">
        <title>The Genome Sequence of Anopheles melas CM1001059_A (V2).</title>
        <authorList>
            <consortium name="The Broad Institute Genomics Platform"/>
            <person name="Neafsey D.E."/>
            <person name="Besansky N."/>
            <person name="Howell P."/>
            <person name="Walton C."/>
            <person name="Young S.K."/>
            <person name="Zeng Q."/>
            <person name="Gargeya S."/>
            <person name="Fitzgerald M."/>
            <person name="Haas B."/>
            <person name="Abouelleil A."/>
            <person name="Allen A.W."/>
            <person name="Alvarado L."/>
            <person name="Arachchi H.M."/>
            <person name="Berlin A.M."/>
            <person name="Chapman S.B."/>
            <person name="Gainer-Dewar J."/>
            <person name="Goldberg J."/>
            <person name="Griggs A."/>
            <person name="Gujja S."/>
            <person name="Hansen M."/>
            <person name="Howarth C."/>
            <person name="Imamovic A."/>
            <person name="Ireland A."/>
            <person name="Larimer J."/>
            <person name="McCowan C."/>
            <person name="Murphy C."/>
            <person name="Pearson M."/>
            <person name="Poon T.W."/>
            <person name="Priest M."/>
            <person name="Roberts A."/>
            <person name="Saif S."/>
            <person name="Shea T."/>
            <person name="Sisk P."/>
            <person name="Sykes S."/>
            <person name="Wortman J."/>
            <person name="Nusbaum C."/>
            <person name="Birren B."/>
        </authorList>
    </citation>
    <scope>NUCLEOTIDE SEQUENCE [LARGE SCALE GENOMIC DNA]</scope>
    <source>
        <strain evidence="3">CM1001059</strain>
    </source>
</reference>
<keyword evidence="3" id="KW-1185">Reference proteome</keyword>
<dbReference type="Pfam" id="PF06477">
    <property type="entry name" value="DUF1091"/>
    <property type="match status" value="2"/>
</dbReference>
<evidence type="ECO:0008006" key="4">
    <source>
        <dbReference type="Google" id="ProtNLM"/>
    </source>
</evidence>
<dbReference type="Proteomes" id="UP000075902">
    <property type="component" value="Unassembled WGS sequence"/>
</dbReference>
<evidence type="ECO:0000313" key="3">
    <source>
        <dbReference type="Proteomes" id="UP000075902"/>
    </source>
</evidence>
<proteinExistence type="predicted"/>
<name>A0A182TU80_9DIPT</name>
<dbReference type="InterPro" id="IPR010512">
    <property type="entry name" value="DUF1091"/>
</dbReference>
<protein>
    <recommendedName>
        <fullName evidence="4">Serpin domain-containing protein</fullName>
    </recommendedName>
</protein>
<evidence type="ECO:0000256" key="1">
    <source>
        <dbReference type="SAM" id="SignalP"/>
    </source>
</evidence>
<sequence>MNAATTLLVLLAYLMGTEAAKPERMLIVLTNAEITATTRYLNASVALTRYPTAPFSTFDLVVNFLEKLNALTLQSRYSVRTGMMENVLYESTIDLCAFLHRPNERLVKMVFDNLKRHGRVLTSCPVQPLQLHFRNTTLNHVRLPVYLPETNFKLAVKCWTGPEKTLIFDSRWYGRLKRAIVDLFLDIASGAFQTPFYNQTINICSLLRHPDKHRLLQIVYRVMKKHGNVPSGCPIPIGLYKYRDIHTAQVRLPAFFGRADFMVEAVGLIGTGKVRTFEGRCYGHIRGVKCSSASRF</sequence>
<feature type="signal peptide" evidence="1">
    <location>
        <begin position="1"/>
        <end position="19"/>
    </location>
</feature>
<dbReference type="AlphaFoldDB" id="A0A182TU80"/>
<dbReference type="PANTHER" id="PTHR20898:SF1">
    <property type="entry name" value="MD-2-RELATED LIPID-RECOGNITION DOMAIN-CONTAINING PROTEIN"/>
    <property type="match status" value="1"/>
</dbReference>
<reference evidence="2" key="2">
    <citation type="submission" date="2020-05" db="UniProtKB">
        <authorList>
            <consortium name="EnsemblMetazoa"/>
        </authorList>
    </citation>
    <scope>IDENTIFICATION</scope>
    <source>
        <strain evidence="2">CM1001059</strain>
    </source>
</reference>
<dbReference type="VEuPathDB" id="VectorBase:AMEC008398"/>
<keyword evidence="1" id="KW-0732">Signal</keyword>
<organism evidence="2 3">
    <name type="scientific">Anopheles melas</name>
    <dbReference type="NCBI Taxonomy" id="34690"/>
    <lineage>
        <taxon>Eukaryota</taxon>
        <taxon>Metazoa</taxon>
        <taxon>Ecdysozoa</taxon>
        <taxon>Arthropoda</taxon>
        <taxon>Hexapoda</taxon>
        <taxon>Insecta</taxon>
        <taxon>Pterygota</taxon>
        <taxon>Neoptera</taxon>
        <taxon>Endopterygota</taxon>
        <taxon>Diptera</taxon>
        <taxon>Nematocera</taxon>
        <taxon>Culicoidea</taxon>
        <taxon>Culicidae</taxon>
        <taxon>Anophelinae</taxon>
        <taxon>Anopheles</taxon>
    </lineage>
</organism>
<dbReference type="SMART" id="SM00697">
    <property type="entry name" value="DM8"/>
    <property type="match status" value="2"/>
</dbReference>
<dbReference type="EnsemblMetazoa" id="AMEC008398-RA">
    <property type="protein sequence ID" value="AMEC008398-PA"/>
    <property type="gene ID" value="AMEC008398"/>
</dbReference>
<evidence type="ECO:0000313" key="2">
    <source>
        <dbReference type="EnsemblMetazoa" id="AMEC008398-PA"/>
    </source>
</evidence>
<accession>A0A182TU80</accession>
<dbReference type="PANTHER" id="PTHR20898">
    <property type="entry name" value="DAEDALUS ON 3-RELATED-RELATED"/>
    <property type="match status" value="1"/>
</dbReference>
<feature type="chain" id="PRO_5008137296" description="Serpin domain-containing protein" evidence="1">
    <location>
        <begin position="20"/>
        <end position="296"/>
    </location>
</feature>